<dbReference type="RefSeq" id="WP_258732528.1">
    <property type="nucleotide sequence ID" value="NZ_JANTHZ010000003.1"/>
</dbReference>
<dbReference type="EMBL" id="JANTHZ010000003">
    <property type="protein sequence ID" value="MCS0495417.1"/>
    <property type="molecule type" value="Genomic_DNA"/>
</dbReference>
<dbReference type="CDD" id="cd00371">
    <property type="entry name" value="HMA"/>
    <property type="match status" value="1"/>
</dbReference>
<keyword evidence="3" id="KW-0813">Transport</keyword>
<protein>
    <submittedName>
        <fullName evidence="17">Heavy metal translocating P-type ATPase</fullName>
    </submittedName>
</protein>
<dbReference type="InterPro" id="IPR001757">
    <property type="entry name" value="P_typ_ATPase"/>
</dbReference>
<feature type="domain" description="HMA" evidence="16">
    <location>
        <begin position="62"/>
        <end position="129"/>
    </location>
</feature>
<evidence type="ECO:0000256" key="10">
    <source>
        <dbReference type="ARBA" id="ARBA00022842"/>
    </source>
</evidence>
<dbReference type="NCBIfam" id="TIGR01525">
    <property type="entry name" value="ATPase-IB_hvy"/>
    <property type="match status" value="1"/>
</dbReference>
<evidence type="ECO:0000256" key="13">
    <source>
        <dbReference type="ARBA" id="ARBA00023065"/>
    </source>
</evidence>
<comment type="similarity">
    <text evidence="2 15">Belongs to the cation transport ATPase (P-type) (TC 3.A.3) family. Type IB subfamily.</text>
</comment>
<reference evidence="17" key="1">
    <citation type="submission" date="2022-08" db="EMBL/GenBank/DDBJ databases">
        <authorList>
            <person name="Li F."/>
        </authorList>
    </citation>
    <scope>NUCLEOTIDE SEQUENCE</scope>
    <source>
        <strain evidence="17">MQZ15Z-1</strain>
    </source>
</reference>
<comment type="subcellular location">
    <subcellularLocation>
        <location evidence="1">Cell membrane</location>
        <topology evidence="1">Multi-pass membrane protein</topology>
    </subcellularLocation>
</comment>
<evidence type="ECO:0000313" key="17">
    <source>
        <dbReference type="EMBL" id="MCS0495417.1"/>
    </source>
</evidence>
<evidence type="ECO:0000256" key="8">
    <source>
        <dbReference type="ARBA" id="ARBA00022741"/>
    </source>
</evidence>
<accession>A0A9X2PAV7</accession>
<evidence type="ECO:0000256" key="6">
    <source>
        <dbReference type="ARBA" id="ARBA00022692"/>
    </source>
</evidence>
<dbReference type="GO" id="GO:0005886">
    <property type="term" value="C:plasma membrane"/>
    <property type="evidence" value="ECO:0007669"/>
    <property type="project" value="UniProtKB-SubCell"/>
</dbReference>
<evidence type="ECO:0000256" key="11">
    <source>
        <dbReference type="ARBA" id="ARBA00022967"/>
    </source>
</evidence>
<dbReference type="Pfam" id="PF00403">
    <property type="entry name" value="HMA"/>
    <property type="match status" value="1"/>
</dbReference>
<dbReference type="InterPro" id="IPR036412">
    <property type="entry name" value="HAD-like_sf"/>
</dbReference>
<dbReference type="InterPro" id="IPR008250">
    <property type="entry name" value="ATPase_P-typ_transduc_dom_A_sf"/>
</dbReference>
<gene>
    <name evidence="17" type="ORF">NVS89_09930</name>
</gene>
<feature type="transmembrane region" description="Helical" evidence="15">
    <location>
        <begin position="183"/>
        <end position="204"/>
    </location>
</feature>
<dbReference type="GO" id="GO:0016887">
    <property type="term" value="F:ATP hydrolysis activity"/>
    <property type="evidence" value="ECO:0007669"/>
    <property type="project" value="InterPro"/>
</dbReference>
<dbReference type="InterPro" id="IPR023298">
    <property type="entry name" value="ATPase_P-typ_TM_dom_sf"/>
</dbReference>
<dbReference type="InterPro" id="IPR027256">
    <property type="entry name" value="P-typ_ATPase_IB"/>
</dbReference>
<dbReference type="NCBIfam" id="TIGR01512">
    <property type="entry name" value="ATPase-IB2_Cd"/>
    <property type="match status" value="1"/>
</dbReference>
<evidence type="ECO:0000256" key="1">
    <source>
        <dbReference type="ARBA" id="ARBA00004651"/>
    </source>
</evidence>
<evidence type="ECO:0000256" key="9">
    <source>
        <dbReference type="ARBA" id="ARBA00022840"/>
    </source>
</evidence>
<feature type="transmembrane region" description="Helical" evidence="15">
    <location>
        <begin position="721"/>
        <end position="737"/>
    </location>
</feature>
<dbReference type="PANTHER" id="PTHR43520:SF5">
    <property type="entry name" value="CATION-TRANSPORTING P-TYPE ATPASE-RELATED"/>
    <property type="match status" value="1"/>
</dbReference>
<dbReference type="Proteomes" id="UP001151088">
    <property type="component" value="Unassembled WGS sequence"/>
</dbReference>
<feature type="transmembrane region" description="Helical" evidence="15">
    <location>
        <begin position="216"/>
        <end position="238"/>
    </location>
</feature>
<keyword evidence="6 15" id="KW-0812">Transmembrane</keyword>
<evidence type="ECO:0000256" key="5">
    <source>
        <dbReference type="ARBA" id="ARBA00022553"/>
    </source>
</evidence>
<evidence type="ECO:0000256" key="2">
    <source>
        <dbReference type="ARBA" id="ARBA00006024"/>
    </source>
</evidence>
<dbReference type="InterPro" id="IPR059000">
    <property type="entry name" value="ATPase_P-type_domA"/>
</dbReference>
<dbReference type="GO" id="GO:0055070">
    <property type="term" value="P:copper ion homeostasis"/>
    <property type="evidence" value="ECO:0007669"/>
    <property type="project" value="TreeGrafter"/>
</dbReference>
<dbReference type="GO" id="GO:0005507">
    <property type="term" value="F:copper ion binding"/>
    <property type="evidence" value="ECO:0007669"/>
    <property type="project" value="TreeGrafter"/>
</dbReference>
<organism evidence="17 18">
    <name type="scientific">Ancylobacter mangrovi</name>
    <dbReference type="NCBI Taxonomy" id="2972472"/>
    <lineage>
        <taxon>Bacteria</taxon>
        <taxon>Pseudomonadati</taxon>
        <taxon>Pseudomonadota</taxon>
        <taxon>Alphaproteobacteria</taxon>
        <taxon>Hyphomicrobiales</taxon>
        <taxon>Xanthobacteraceae</taxon>
        <taxon>Ancylobacter</taxon>
    </lineage>
</organism>
<dbReference type="GO" id="GO:0043682">
    <property type="term" value="F:P-type divalent copper transporter activity"/>
    <property type="evidence" value="ECO:0007669"/>
    <property type="project" value="TreeGrafter"/>
</dbReference>
<keyword evidence="10" id="KW-0460">Magnesium</keyword>
<dbReference type="InterPro" id="IPR036163">
    <property type="entry name" value="HMA_dom_sf"/>
</dbReference>
<evidence type="ECO:0000256" key="4">
    <source>
        <dbReference type="ARBA" id="ARBA00022475"/>
    </source>
</evidence>
<dbReference type="PANTHER" id="PTHR43520">
    <property type="entry name" value="ATP7, ISOFORM B"/>
    <property type="match status" value="1"/>
</dbReference>
<dbReference type="PROSITE" id="PS50846">
    <property type="entry name" value="HMA_2"/>
    <property type="match status" value="1"/>
</dbReference>
<keyword evidence="4 15" id="KW-1003">Cell membrane</keyword>
<dbReference type="Gene3D" id="3.40.1110.10">
    <property type="entry name" value="Calcium-transporting ATPase, cytoplasmic domain N"/>
    <property type="match status" value="1"/>
</dbReference>
<dbReference type="InterPro" id="IPR023299">
    <property type="entry name" value="ATPase_P-typ_cyto_dom_N"/>
</dbReference>
<dbReference type="Gene3D" id="2.70.150.10">
    <property type="entry name" value="Calcium-transporting ATPase, cytoplasmic transduction domain A"/>
    <property type="match status" value="1"/>
</dbReference>
<dbReference type="Gene3D" id="3.30.70.100">
    <property type="match status" value="1"/>
</dbReference>
<feature type="transmembrane region" description="Helical" evidence="15">
    <location>
        <begin position="400"/>
        <end position="421"/>
    </location>
</feature>
<keyword evidence="13" id="KW-0406">Ion transport</keyword>
<dbReference type="InterPro" id="IPR018303">
    <property type="entry name" value="ATPase_P-typ_P_site"/>
</dbReference>
<keyword evidence="11" id="KW-1278">Translocase</keyword>
<dbReference type="SUPFAM" id="SSF81653">
    <property type="entry name" value="Calcium ATPase, transduction domain A"/>
    <property type="match status" value="1"/>
</dbReference>
<dbReference type="PROSITE" id="PS00154">
    <property type="entry name" value="ATPASE_E1_E2"/>
    <property type="match status" value="1"/>
</dbReference>
<keyword evidence="8 15" id="KW-0547">Nucleotide-binding</keyword>
<keyword evidence="5" id="KW-0597">Phosphoprotein</keyword>
<evidence type="ECO:0000313" key="18">
    <source>
        <dbReference type="Proteomes" id="UP001151088"/>
    </source>
</evidence>
<feature type="transmembrane region" description="Helical" evidence="15">
    <location>
        <begin position="150"/>
        <end position="171"/>
    </location>
</feature>
<dbReference type="SUPFAM" id="SSF56784">
    <property type="entry name" value="HAD-like"/>
    <property type="match status" value="1"/>
</dbReference>
<dbReference type="Gene3D" id="3.40.50.1000">
    <property type="entry name" value="HAD superfamily/HAD-like"/>
    <property type="match status" value="1"/>
</dbReference>
<proteinExistence type="inferred from homology"/>
<evidence type="ECO:0000256" key="7">
    <source>
        <dbReference type="ARBA" id="ARBA00022723"/>
    </source>
</evidence>
<dbReference type="SUPFAM" id="SSF55008">
    <property type="entry name" value="HMA, heavy metal-associated domain"/>
    <property type="match status" value="1"/>
</dbReference>
<dbReference type="AlphaFoldDB" id="A0A9X2PAV7"/>
<dbReference type="NCBIfam" id="TIGR01494">
    <property type="entry name" value="ATPase_P-type"/>
    <property type="match status" value="1"/>
</dbReference>
<name>A0A9X2PAV7_9HYPH</name>
<sequence>MATGAQMRAPGFGLPAREVVAREAAAREARAARAGAAIADAGAQPGAQDLSLFLHEAPGGQVEMAFAIEGIDCAACIDEIEDAAEAEPGVAQARLNYTTHRLTVAWAAGAEPGPAGVMAALAGRGYRAYPFEADRVEESERGASRHLLRCLAVAGFAAMNIMLLSVSVWSGNLSDITPETRDLFHWLSALIALPAAAYAGQPFYQSAFRALKARSLNMDVPITLGVMLALGVSVFETLNHARDAYFDSAVMLLFFLLTGRYLDQAMRRRTRAEAGNLAALRATSANRIGADGSLVTVPAAAVKPGDEVMVRAGERVPVDGRVLSGTGAVDESLVTGETLPRTFAAGETVHAGALVQDGALRLIATAVGEDTFLQEIERLLDRGATARGRYVRLADRAARLYAPMVHTTAALSLAGWLIAGASLHQAVLIAVAVLIITCPCALALAVPAVQVVAAGALMRRGVLLNSGDALERLAEADAVAFDKTGTLTLPEPAIANRDAVPADLMAAAGRLAHASTHPLARAIAAAAPDAAPAEEVREVAGLGIEGMVGGETARLGSPAFCGFDEQDTKGASGTSHVAVSLGERRALIEIRQALRPDAGAVVEALRRAGRHIVILSGDRREAVAPVAAALRVEDWWGGARPAEKIAVLESLEAGGRNVLMVGDGINDAPSLASAHVSISPITAADVARAQADAVFLGERLAPVAAALAVAGKARALMRQNLAIAVMYNAVAVPLAIAGAVTPLVAALAMSGSSLLVTLNALRARRAAGPEMAVFEAATFEAPASGPPGRTREDAR</sequence>
<evidence type="ECO:0000259" key="16">
    <source>
        <dbReference type="PROSITE" id="PS50846"/>
    </source>
</evidence>
<dbReference type="SUPFAM" id="SSF81665">
    <property type="entry name" value="Calcium ATPase, transmembrane domain M"/>
    <property type="match status" value="1"/>
</dbReference>
<dbReference type="InterPro" id="IPR006121">
    <property type="entry name" value="HMA_dom"/>
</dbReference>
<dbReference type="PRINTS" id="PR00119">
    <property type="entry name" value="CATATPASE"/>
</dbReference>
<feature type="transmembrane region" description="Helical" evidence="15">
    <location>
        <begin position="244"/>
        <end position="262"/>
    </location>
</feature>
<dbReference type="NCBIfam" id="TIGR01511">
    <property type="entry name" value="ATPase-IB1_Cu"/>
    <property type="match status" value="1"/>
</dbReference>
<evidence type="ECO:0000256" key="14">
    <source>
        <dbReference type="ARBA" id="ARBA00023136"/>
    </source>
</evidence>
<keyword evidence="9 15" id="KW-0067">ATP-binding</keyword>
<evidence type="ECO:0000256" key="15">
    <source>
        <dbReference type="RuleBase" id="RU362081"/>
    </source>
</evidence>
<feature type="transmembrane region" description="Helical" evidence="15">
    <location>
        <begin position="427"/>
        <end position="457"/>
    </location>
</feature>
<keyword evidence="14 15" id="KW-0472">Membrane</keyword>
<keyword evidence="12 15" id="KW-1133">Transmembrane helix</keyword>
<keyword evidence="7 15" id="KW-0479">Metal-binding</keyword>
<dbReference type="Pfam" id="PF00122">
    <property type="entry name" value="E1-E2_ATPase"/>
    <property type="match status" value="1"/>
</dbReference>
<dbReference type="Pfam" id="PF00702">
    <property type="entry name" value="Hydrolase"/>
    <property type="match status" value="1"/>
</dbReference>
<keyword evidence="18" id="KW-1185">Reference proteome</keyword>
<comment type="caution">
    <text evidence="17">The sequence shown here is derived from an EMBL/GenBank/DDBJ whole genome shotgun (WGS) entry which is preliminary data.</text>
</comment>
<evidence type="ECO:0000256" key="3">
    <source>
        <dbReference type="ARBA" id="ARBA00022448"/>
    </source>
</evidence>
<evidence type="ECO:0000256" key="12">
    <source>
        <dbReference type="ARBA" id="ARBA00022989"/>
    </source>
</evidence>
<dbReference type="InterPro" id="IPR023214">
    <property type="entry name" value="HAD_sf"/>
</dbReference>
<dbReference type="GO" id="GO:0005524">
    <property type="term" value="F:ATP binding"/>
    <property type="evidence" value="ECO:0007669"/>
    <property type="project" value="UniProtKB-UniRule"/>
</dbReference>